<dbReference type="AlphaFoldDB" id="A0A7C2AXI6"/>
<proteinExistence type="predicted"/>
<evidence type="ECO:0000313" key="1">
    <source>
        <dbReference type="EMBL" id="HEF25852.1"/>
    </source>
</evidence>
<name>A0A7C2AXI6_9PSED</name>
<evidence type="ECO:0008006" key="2">
    <source>
        <dbReference type="Google" id="ProtNLM"/>
    </source>
</evidence>
<organism evidence="1">
    <name type="scientific">Pseudomonas graminis</name>
    <dbReference type="NCBI Taxonomy" id="158627"/>
    <lineage>
        <taxon>Bacteria</taxon>
        <taxon>Pseudomonadati</taxon>
        <taxon>Pseudomonadota</taxon>
        <taxon>Gammaproteobacteria</taxon>
        <taxon>Pseudomonadales</taxon>
        <taxon>Pseudomonadaceae</taxon>
        <taxon>Pseudomonas</taxon>
    </lineage>
</organism>
<accession>A0A7C2AXI6</accession>
<dbReference type="EMBL" id="DSIN01000019">
    <property type="protein sequence ID" value="HEF25852.1"/>
    <property type="molecule type" value="Genomic_DNA"/>
</dbReference>
<gene>
    <name evidence="1" type="ORF">ENP23_08750</name>
</gene>
<sequence>MNGIGGRTIAEAQANMSFPEFMVWCKFRGKRGSLNQGMRIESAVARLASFYGNSRAGKKVFSIEDFAPHMDEPPLSLDQAMATWA</sequence>
<comment type="caution">
    <text evidence="1">The sequence shown here is derived from an EMBL/GenBank/DDBJ whole genome shotgun (WGS) entry which is preliminary data.</text>
</comment>
<reference evidence="1" key="1">
    <citation type="journal article" date="2020" name="mSystems">
        <title>Genome- and Community-Level Interaction Insights into Carbon Utilization and Element Cycling Functions of Hydrothermarchaeota in Hydrothermal Sediment.</title>
        <authorList>
            <person name="Zhou Z."/>
            <person name="Liu Y."/>
            <person name="Xu W."/>
            <person name="Pan J."/>
            <person name="Luo Z.H."/>
            <person name="Li M."/>
        </authorList>
    </citation>
    <scope>NUCLEOTIDE SEQUENCE [LARGE SCALE GENOMIC DNA]</scope>
    <source>
        <strain evidence="1">SpSt-200</strain>
    </source>
</reference>
<protein>
    <recommendedName>
        <fullName evidence="2">Phage tail protein</fullName>
    </recommendedName>
</protein>